<gene>
    <name evidence="1" type="ORF">DPMN_116943</name>
</gene>
<reference evidence="1" key="1">
    <citation type="journal article" date="2019" name="bioRxiv">
        <title>The Genome of the Zebra Mussel, Dreissena polymorpha: A Resource for Invasive Species Research.</title>
        <authorList>
            <person name="McCartney M.A."/>
            <person name="Auch B."/>
            <person name="Kono T."/>
            <person name="Mallez S."/>
            <person name="Zhang Y."/>
            <person name="Obille A."/>
            <person name="Becker A."/>
            <person name="Abrahante J.E."/>
            <person name="Garbe J."/>
            <person name="Badalamenti J.P."/>
            <person name="Herman A."/>
            <person name="Mangelson H."/>
            <person name="Liachko I."/>
            <person name="Sullivan S."/>
            <person name="Sone E.D."/>
            <person name="Koren S."/>
            <person name="Silverstein K.A.T."/>
            <person name="Beckman K.B."/>
            <person name="Gohl D.M."/>
        </authorList>
    </citation>
    <scope>NUCLEOTIDE SEQUENCE</scope>
    <source>
        <strain evidence="1">Duluth1</strain>
        <tissue evidence="1">Whole animal</tissue>
    </source>
</reference>
<protein>
    <submittedName>
        <fullName evidence="1">Uncharacterized protein</fullName>
    </submittedName>
</protein>
<keyword evidence="2" id="KW-1185">Reference proteome</keyword>
<accession>A0A9D4KNX6</accession>
<dbReference type="PANTHER" id="PTHR47018">
    <property type="entry name" value="CXC DOMAIN-CONTAINING PROTEIN-RELATED"/>
    <property type="match status" value="1"/>
</dbReference>
<sequence length="157" mass="17955">MGACAMEHMPETVREEFEVNGNFVVKKTKKRFSIMPIDQAHEHNNEMVKGSGGAVGLTDYPTAIRKWIIEEQEQARIINEFEGLQLQKEICHEETSNHLIKFQKKPSSLIAKLEEKENRFIETGKELLTIDNHDVCNGNIVQFISTLEKVGQKKNCV</sequence>
<reference evidence="1" key="2">
    <citation type="submission" date="2020-11" db="EMBL/GenBank/DDBJ databases">
        <authorList>
            <person name="McCartney M.A."/>
            <person name="Auch B."/>
            <person name="Kono T."/>
            <person name="Mallez S."/>
            <person name="Becker A."/>
            <person name="Gohl D.M."/>
            <person name="Silverstein K.A.T."/>
            <person name="Koren S."/>
            <person name="Bechman K.B."/>
            <person name="Herman A."/>
            <person name="Abrahante J.E."/>
            <person name="Garbe J."/>
        </authorList>
    </citation>
    <scope>NUCLEOTIDE SEQUENCE</scope>
    <source>
        <strain evidence="1">Duluth1</strain>
        <tissue evidence="1">Whole animal</tissue>
    </source>
</reference>
<evidence type="ECO:0000313" key="2">
    <source>
        <dbReference type="Proteomes" id="UP000828390"/>
    </source>
</evidence>
<name>A0A9D4KNX6_DREPO</name>
<organism evidence="1 2">
    <name type="scientific">Dreissena polymorpha</name>
    <name type="common">Zebra mussel</name>
    <name type="synonym">Mytilus polymorpha</name>
    <dbReference type="NCBI Taxonomy" id="45954"/>
    <lineage>
        <taxon>Eukaryota</taxon>
        <taxon>Metazoa</taxon>
        <taxon>Spiralia</taxon>
        <taxon>Lophotrochozoa</taxon>
        <taxon>Mollusca</taxon>
        <taxon>Bivalvia</taxon>
        <taxon>Autobranchia</taxon>
        <taxon>Heteroconchia</taxon>
        <taxon>Euheterodonta</taxon>
        <taxon>Imparidentia</taxon>
        <taxon>Neoheterodontei</taxon>
        <taxon>Myida</taxon>
        <taxon>Dreissenoidea</taxon>
        <taxon>Dreissenidae</taxon>
        <taxon>Dreissena</taxon>
    </lineage>
</organism>
<proteinExistence type="predicted"/>
<dbReference type="Proteomes" id="UP000828390">
    <property type="component" value="Unassembled WGS sequence"/>
</dbReference>
<dbReference type="AlphaFoldDB" id="A0A9D4KNX6"/>
<comment type="caution">
    <text evidence="1">The sequence shown here is derived from an EMBL/GenBank/DDBJ whole genome shotgun (WGS) entry which is preliminary data.</text>
</comment>
<dbReference type="EMBL" id="JAIWYP010000004">
    <property type="protein sequence ID" value="KAH3843425.1"/>
    <property type="molecule type" value="Genomic_DNA"/>
</dbReference>
<evidence type="ECO:0000313" key="1">
    <source>
        <dbReference type="EMBL" id="KAH3843425.1"/>
    </source>
</evidence>